<keyword evidence="10 12" id="KW-0472">Membrane</keyword>
<dbReference type="Pfam" id="PF00487">
    <property type="entry name" value="FA_desaturase"/>
    <property type="match status" value="1"/>
</dbReference>
<gene>
    <name evidence="14" type="ORF">SAMN05421819_0006</name>
</gene>
<evidence type="ECO:0000256" key="7">
    <source>
        <dbReference type="ARBA" id="ARBA00023002"/>
    </source>
</evidence>
<keyword evidence="7" id="KW-0560">Oxidoreductase</keyword>
<evidence type="ECO:0000259" key="13">
    <source>
        <dbReference type="Pfam" id="PF00487"/>
    </source>
</evidence>
<keyword evidence="6 12" id="KW-1133">Transmembrane helix</keyword>
<evidence type="ECO:0000256" key="2">
    <source>
        <dbReference type="ARBA" id="ARBA00008749"/>
    </source>
</evidence>
<comment type="subcellular location">
    <subcellularLocation>
        <location evidence="1">Membrane</location>
        <topology evidence="1">Multi-pass membrane protein</topology>
    </subcellularLocation>
</comment>
<comment type="similarity">
    <text evidence="2">Belongs to the fatty acid desaturase type 2 family.</text>
</comment>
<feature type="transmembrane region" description="Helical" evidence="12">
    <location>
        <begin position="6"/>
        <end position="24"/>
    </location>
</feature>
<dbReference type="Proteomes" id="UP000236728">
    <property type="component" value="Unassembled WGS sequence"/>
</dbReference>
<keyword evidence="9" id="KW-0443">Lipid metabolism</keyword>
<evidence type="ECO:0000256" key="9">
    <source>
        <dbReference type="ARBA" id="ARBA00023098"/>
    </source>
</evidence>
<evidence type="ECO:0000256" key="8">
    <source>
        <dbReference type="ARBA" id="ARBA00023004"/>
    </source>
</evidence>
<evidence type="ECO:0000313" key="15">
    <source>
        <dbReference type="Proteomes" id="UP000236728"/>
    </source>
</evidence>
<dbReference type="PANTHER" id="PTHR11351">
    <property type="entry name" value="ACYL-COA DESATURASE"/>
    <property type="match status" value="1"/>
</dbReference>
<proteinExistence type="inferred from homology"/>
<protein>
    <submittedName>
        <fullName evidence="14">Stearoyl-CoA desaturase (Delta-9 desaturase)</fullName>
    </submittedName>
</protein>
<dbReference type="InterPro" id="IPR005804">
    <property type="entry name" value="FA_desaturase_dom"/>
</dbReference>
<reference evidence="14 15" key="1">
    <citation type="submission" date="2016-10" db="EMBL/GenBank/DDBJ databases">
        <authorList>
            <person name="de Groot N.N."/>
        </authorList>
    </citation>
    <scope>NUCLEOTIDE SEQUENCE [LARGE SCALE GENOMIC DNA]</scope>
    <source>
        <strain evidence="14 15">DSM 22489</strain>
    </source>
</reference>
<feature type="domain" description="Fatty acid desaturase" evidence="13">
    <location>
        <begin position="7"/>
        <end position="229"/>
    </location>
</feature>
<keyword evidence="15" id="KW-1185">Reference proteome</keyword>
<dbReference type="RefSeq" id="WP_103931005.1">
    <property type="nucleotide sequence ID" value="NZ_FNVA01000001.1"/>
</dbReference>
<sequence length="271" mass="30884">MHLSLLLFPAAYYLLAGLGVNLAYHRVLSHRSLRLPRWLERGLITLGLPAGTPIQWAGNHRFHHAHTDTPDDPHSPQHQGFWCAHTGWYLGTHSVALAVLYAFGGPLRTVFDAFWRPRTNQEHDALARDIAADGYYRWLSRPWPYTFVLLALHVAVPAYIAWHFWGVAGLMTFWLTLMVLYNLGDAIDSVAHTFGERLSQAGDQSRNSALMGLLIHGEGWHANHHRVPWSARHGIRPGQFDWTWQVIRLLRAMRLAHNVQVATHADLVDHH</sequence>
<evidence type="ECO:0000256" key="6">
    <source>
        <dbReference type="ARBA" id="ARBA00022989"/>
    </source>
</evidence>
<evidence type="ECO:0000256" key="10">
    <source>
        <dbReference type="ARBA" id="ARBA00023136"/>
    </source>
</evidence>
<evidence type="ECO:0000256" key="4">
    <source>
        <dbReference type="ARBA" id="ARBA00022692"/>
    </source>
</evidence>
<dbReference type="InterPro" id="IPR015876">
    <property type="entry name" value="Acyl-CoA_DS"/>
</dbReference>
<dbReference type="PRINTS" id="PR00075">
    <property type="entry name" value="FACDDSATRASE"/>
</dbReference>
<keyword evidence="11" id="KW-0275">Fatty acid biosynthesis</keyword>
<evidence type="ECO:0000313" key="14">
    <source>
        <dbReference type="EMBL" id="SEF43467.1"/>
    </source>
</evidence>
<feature type="transmembrane region" description="Helical" evidence="12">
    <location>
        <begin position="145"/>
        <end position="165"/>
    </location>
</feature>
<dbReference type="AlphaFoldDB" id="A0A1H5S0V7"/>
<evidence type="ECO:0000256" key="12">
    <source>
        <dbReference type="SAM" id="Phobius"/>
    </source>
</evidence>
<accession>A0A1H5S0V7</accession>
<keyword evidence="3" id="KW-0444">Lipid biosynthesis</keyword>
<keyword evidence="4 12" id="KW-0812">Transmembrane</keyword>
<dbReference type="OrthoDB" id="9768289at2"/>
<evidence type="ECO:0000256" key="11">
    <source>
        <dbReference type="ARBA" id="ARBA00023160"/>
    </source>
</evidence>
<dbReference type="GO" id="GO:0016717">
    <property type="term" value="F:oxidoreductase activity, acting on paired donors, with oxidation of a pair of donors resulting in the reduction of molecular oxygen to two molecules of water"/>
    <property type="evidence" value="ECO:0007669"/>
    <property type="project" value="InterPro"/>
</dbReference>
<keyword evidence="5" id="KW-0276">Fatty acid metabolism</keyword>
<evidence type="ECO:0000256" key="5">
    <source>
        <dbReference type="ARBA" id="ARBA00022832"/>
    </source>
</evidence>
<evidence type="ECO:0000256" key="3">
    <source>
        <dbReference type="ARBA" id="ARBA00022516"/>
    </source>
</evidence>
<dbReference type="EMBL" id="FNVA01000001">
    <property type="protein sequence ID" value="SEF43467.1"/>
    <property type="molecule type" value="Genomic_DNA"/>
</dbReference>
<dbReference type="GO" id="GO:0016020">
    <property type="term" value="C:membrane"/>
    <property type="evidence" value="ECO:0007669"/>
    <property type="project" value="UniProtKB-SubCell"/>
</dbReference>
<dbReference type="GO" id="GO:0006633">
    <property type="term" value="P:fatty acid biosynthetic process"/>
    <property type="evidence" value="ECO:0007669"/>
    <property type="project" value="UniProtKB-KW"/>
</dbReference>
<name>A0A1H5S0V7_9BACT</name>
<keyword evidence="8" id="KW-0408">Iron</keyword>
<dbReference type="PANTHER" id="PTHR11351:SF31">
    <property type="entry name" value="DESATURASE 1, ISOFORM A-RELATED"/>
    <property type="match status" value="1"/>
</dbReference>
<dbReference type="CDD" id="cd03505">
    <property type="entry name" value="Delta9-FADS-like"/>
    <property type="match status" value="1"/>
</dbReference>
<organism evidence="14 15">
    <name type="scientific">Bryocella elongata</name>
    <dbReference type="NCBI Taxonomy" id="863522"/>
    <lineage>
        <taxon>Bacteria</taxon>
        <taxon>Pseudomonadati</taxon>
        <taxon>Acidobacteriota</taxon>
        <taxon>Terriglobia</taxon>
        <taxon>Terriglobales</taxon>
        <taxon>Acidobacteriaceae</taxon>
        <taxon>Bryocella</taxon>
    </lineage>
</organism>
<evidence type="ECO:0000256" key="1">
    <source>
        <dbReference type="ARBA" id="ARBA00004141"/>
    </source>
</evidence>